<dbReference type="PANTHER" id="PTHR10373:SF38">
    <property type="entry name" value="PROTEIN PANGOLIN, ISOFORM J"/>
    <property type="match status" value="1"/>
</dbReference>
<keyword evidence="5" id="KW-0804">Transcription</keyword>
<keyword evidence="2" id="KW-0805">Transcription regulation</keyword>
<keyword evidence="9" id="KW-1185">Reference proteome</keyword>
<proteinExistence type="predicted"/>
<dbReference type="GO" id="GO:1990907">
    <property type="term" value="C:beta-catenin-TCF complex"/>
    <property type="evidence" value="ECO:0007669"/>
    <property type="project" value="TreeGrafter"/>
</dbReference>
<gene>
    <name evidence="8" type="ORF">LSH36_409g02023</name>
</gene>
<keyword evidence="6" id="KW-0539">Nucleus</keyword>
<protein>
    <submittedName>
        <fullName evidence="8">Uncharacterized protein</fullName>
    </submittedName>
</protein>
<dbReference type="GO" id="GO:0000978">
    <property type="term" value="F:RNA polymerase II cis-regulatory region sequence-specific DNA binding"/>
    <property type="evidence" value="ECO:0007669"/>
    <property type="project" value="TreeGrafter"/>
</dbReference>
<dbReference type="EMBL" id="JAODUP010000409">
    <property type="protein sequence ID" value="KAK2150360.1"/>
    <property type="molecule type" value="Genomic_DNA"/>
</dbReference>
<evidence type="ECO:0000256" key="7">
    <source>
        <dbReference type="SAM" id="MobiDB-lite"/>
    </source>
</evidence>
<evidence type="ECO:0000256" key="6">
    <source>
        <dbReference type="ARBA" id="ARBA00023242"/>
    </source>
</evidence>
<evidence type="ECO:0000256" key="4">
    <source>
        <dbReference type="ARBA" id="ARBA00023159"/>
    </source>
</evidence>
<keyword evidence="4" id="KW-0010">Activator</keyword>
<feature type="compositionally biased region" description="Polar residues" evidence="7">
    <location>
        <begin position="111"/>
        <end position="120"/>
    </location>
</feature>
<evidence type="ECO:0000256" key="1">
    <source>
        <dbReference type="ARBA" id="ARBA00004123"/>
    </source>
</evidence>
<comment type="subcellular location">
    <subcellularLocation>
        <location evidence="1">Nucleus</location>
    </subcellularLocation>
</comment>
<dbReference type="PANTHER" id="PTHR10373">
    <property type="entry name" value="TRANSCRIPTION FACTOR 7 FAMILY MEMBER"/>
    <property type="match status" value="1"/>
</dbReference>
<dbReference type="InterPro" id="IPR024940">
    <property type="entry name" value="TCF/LEF"/>
</dbReference>
<accession>A0AAD9JDF6</accession>
<dbReference type="Proteomes" id="UP001208570">
    <property type="component" value="Unassembled WGS sequence"/>
</dbReference>
<name>A0AAD9JDF6_9ANNE</name>
<evidence type="ECO:0000256" key="5">
    <source>
        <dbReference type="ARBA" id="ARBA00023163"/>
    </source>
</evidence>
<dbReference type="GO" id="GO:0000785">
    <property type="term" value="C:chromatin"/>
    <property type="evidence" value="ECO:0007669"/>
    <property type="project" value="TreeGrafter"/>
</dbReference>
<sequence>MARKEKELHQQLYPGWSARDNYASHAKKKKRKREVSNGENRGYKNGENESWEDDCANAKKCRARFGLDQQTQWCKPCRSDTDSPPAEKSLKVSIGSEIVSPKLEPLPSAPSVVTSATTVL</sequence>
<dbReference type="GO" id="GO:0000981">
    <property type="term" value="F:DNA-binding transcription factor activity, RNA polymerase II-specific"/>
    <property type="evidence" value="ECO:0007669"/>
    <property type="project" value="TreeGrafter"/>
</dbReference>
<comment type="caution">
    <text evidence="8">The sequence shown here is derived from an EMBL/GenBank/DDBJ whole genome shotgun (WGS) entry which is preliminary data.</text>
</comment>
<keyword evidence="3" id="KW-0238">DNA-binding</keyword>
<feature type="region of interest" description="Disordered" evidence="7">
    <location>
        <begin position="101"/>
        <end position="120"/>
    </location>
</feature>
<feature type="region of interest" description="Disordered" evidence="7">
    <location>
        <begin position="1"/>
        <end position="51"/>
    </location>
</feature>
<reference evidence="8" key="1">
    <citation type="journal article" date="2023" name="Mol. Biol. Evol.">
        <title>Third-Generation Sequencing Reveals the Adaptive Role of the Epigenome in Three Deep-Sea Polychaetes.</title>
        <authorList>
            <person name="Perez M."/>
            <person name="Aroh O."/>
            <person name="Sun Y."/>
            <person name="Lan Y."/>
            <person name="Juniper S.K."/>
            <person name="Young C.R."/>
            <person name="Angers B."/>
            <person name="Qian P.Y."/>
        </authorList>
    </citation>
    <scope>NUCLEOTIDE SEQUENCE</scope>
    <source>
        <strain evidence="8">P08H-3</strain>
    </source>
</reference>
<dbReference type="GO" id="GO:0060070">
    <property type="term" value="P:canonical Wnt signaling pathway"/>
    <property type="evidence" value="ECO:0007669"/>
    <property type="project" value="TreeGrafter"/>
</dbReference>
<dbReference type="AlphaFoldDB" id="A0AAD9JDF6"/>
<evidence type="ECO:0000256" key="3">
    <source>
        <dbReference type="ARBA" id="ARBA00023125"/>
    </source>
</evidence>
<evidence type="ECO:0000256" key="2">
    <source>
        <dbReference type="ARBA" id="ARBA00023015"/>
    </source>
</evidence>
<organism evidence="8 9">
    <name type="scientific">Paralvinella palmiformis</name>
    <dbReference type="NCBI Taxonomy" id="53620"/>
    <lineage>
        <taxon>Eukaryota</taxon>
        <taxon>Metazoa</taxon>
        <taxon>Spiralia</taxon>
        <taxon>Lophotrochozoa</taxon>
        <taxon>Annelida</taxon>
        <taxon>Polychaeta</taxon>
        <taxon>Sedentaria</taxon>
        <taxon>Canalipalpata</taxon>
        <taxon>Terebellida</taxon>
        <taxon>Terebelliformia</taxon>
        <taxon>Alvinellidae</taxon>
        <taxon>Paralvinella</taxon>
    </lineage>
</organism>
<evidence type="ECO:0000313" key="8">
    <source>
        <dbReference type="EMBL" id="KAK2150360.1"/>
    </source>
</evidence>
<dbReference type="SMART" id="SM01366">
    <property type="entry name" value="c-clamp"/>
    <property type="match status" value="1"/>
</dbReference>
<evidence type="ECO:0000313" key="9">
    <source>
        <dbReference type="Proteomes" id="UP001208570"/>
    </source>
</evidence>